<feature type="binding site" evidence="13">
    <location>
        <position position="402"/>
    </location>
    <ligand>
        <name>ATP</name>
        <dbReference type="ChEBI" id="CHEBI:30616"/>
    </ligand>
</feature>
<keyword evidence="9 15" id="KW-1133">Transmembrane helix</keyword>
<evidence type="ECO:0000256" key="2">
    <source>
        <dbReference type="ARBA" id="ARBA00008109"/>
    </source>
</evidence>
<keyword evidence="5 13" id="KW-0547">Nucleotide-binding</keyword>
<evidence type="ECO:0000256" key="14">
    <source>
        <dbReference type="PIRSR" id="PIRSR606539-3"/>
    </source>
</evidence>
<evidence type="ECO:0000256" key="8">
    <source>
        <dbReference type="ARBA" id="ARBA00022967"/>
    </source>
</evidence>
<evidence type="ECO:0000259" key="18">
    <source>
        <dbReference type="Pfam" id="PF16212"/>
    </source>
</evidence>
<dbReference type="InterPro" id="IPR023299">
    <property type="entry name" value="ATPase_P-typ_cyto_dom_N"/>
</dbReference>
<evidence type="ECO:0000313" key="20">
    <source>
        <dbReference type="Proteomes" id="UP001445335"/>
    </source>
</evidence>
<sequence length="1265" mass="136812">MRRPSRADRTPYRRICINQPAQPQKYTNNYVATTKYNLVTFLPKALYEQFRRVANMYFTLVAGISCTSISPIRPITTFLPLAIVLGVSIFKEAMEDVRRYQADCEVNRRACLVFSPAAGAWQKRRWRDVRVGEVVQVASDSFFPADLLLLASANAEGIAYVETINLDGESNLKIKKALDATRHLSPDTVAGLQGEIHCEHPDASLYTFVGNLLLGPPGVHALATLPLSPASVLLRGSVLRNTRSALGVVIFAGHESKVMKNATLPPSKRSSVERQMDIVILFMFALLFAMCVANAACFAVWTQNLTPAMWYLATDSAPPAYDPDNAVLVGVYSFIASFVLYGYLIPISLYVSLEMVKVGQAFLFINSDRNMYHTETDTPASARTSNLNEELGMVHTILSDKTGTLTCNVMEFFKCSVGGVSYGTGVTEIERAAARRAGAPLPADPGAEPLSGGGGGGSGALGGCAPGSHTKGFNFADARLTGGAWQREARPALLREFFRVLAVCHTVIPDGPEEPDKIRYQAESPDEAALVAAGRAFGFFFFRRTNTTVLVREGGADAEYEILNILEFDSMRKRMSVIARTPEGKIMLYCKGADTVIYERLDTGNPLNAELRPVTRAHMEGFGAAGLRTLCLASAELDPDFYDEWQDKYHAAKTALARRDEAVAAVAEAVEVRLQLLGCTAIEDKLQAGVPETIANLAAAAIRLWVLTGDKQETAVNIGFACSLLRTDMALYRVSAEVPAVTELEDTGRFAEAAAVAAEAVRQQLADALLGIEAAREAAGAYDNGGDSALVIDGKALAHALGPDMRQSLLAVGKACAAVVCCRVSPKQKALVTALVKSTGVVTLGIGDGANDVGMIQEAHIGVGISGQEGMQAVMSSDFAIAQFRFLEQLLLVHGRWSYLRITRMVAFFFYKNLLFGLTIFFYNIFCLFSGQILYDDFYMSLYNVVFTMLPPLVVGTIDQDVNCATSRCFPGLYQAGVKNMYFGARALAGWLVSAAFQAGCMVAMVLAATAPTIASRSDGSTWSHWEVGTLLFTEVVLTVHLELATVLEHWTWLHYFAICFSVGIWFAYLLVYGALPLWISGNIYSLLIGAIAPKPAYWLILALVPVACVLPGFLLRSIGRRLWPGDRRLVMEMQVLGRHATKPAAAGASPAVAAPAQRALRHTVSVNTGYVPSEAPGALGYYTPRRSMAQSAEALGLARNSLRHPVIAALHEAAVADPGRVCRSSSSSRTLSARNSAFGKLSPESSVPASALDRALQEIKPLLY</sequence>
<dbReference type="Pfam" id="PF16209">
    <property type="entry name" value="PhoLip_ATPase_N"/>
    <property type="match status" value="1"/>
</dbReference>
<feature type="binding site" evidence="13">
    <location>
        <position position="400"/>
    </location>
    <ligand>
        <name>ATP</name>
        <dbReference type="ChEBI" id="CHEBI:30616"/>
    </ligand>
</feature>
<evidence type="ECO:0000256" key="6">
    <source>
        <dbReference type="ARBA" id="ARBA00022840"/>
    </source>
</evidence>
<feature type="transmembrane region" description="Helical" evidence="15">
    <location>
        <begin position="1023"/>
        <end position="1042"/>
    </location>
</feature>
<feature type="binding site" evidence="14">
    <location>
        <position position="852"/>
    </location>
    <ligand>
        <name>Mg(2+)</name>
        <dbReference type="ChEBI" id="CHEBI:18420"/>
    </ligand>
</feature>
<dbReference type="PANTHER" id="PTHR24092">
    <property type="entry name" value="PROBABLE PHOSPHOLIPID-TRANSPORTING ATPASE"/>
    <property type="match status" value="1"/>
</dbReference>
<dbReference type="SFLD" id="SFLDF00027">
    <property type="entry name" value="p-type_atpase"/>
    <property type="match status" value="1"/>
</dbReference>
<dbReference type="SUPFAM" id="SSF81653">
    <property type="entry name" value="Calcium ATPase, transduction domain A"/>
    <property type="match status" value="1"/>
</dbReference>
<gene>
    <name evidence="19" type="ORF">WJX81_001079</name>
</gene>
<keyword evidence="10 15" id="KW-0472">Membrane</keyword>
<feature type="binding site" evidence="13">
    <location>
        <position position="851"/>
    </location>
    <ligand>
        <name>ATP</name>
        <dbReference type="ChEBI" id="CHEBI:30616"/>
    </ligand>
</feature>
<dbReference type="EC" id="7.6.2.1" evidence="15"/>
<feature type="binding site" evidence="13">
    <location>
        <position position="823"/>
    </location>
    <ligand>
        <name>ATP</name>
        <dbReference type="ChEBI" id="CHEBI:30616"/>
    </ligand>
</feature>
<feature type="binding site" evidence="13">
    <location>
        <position position="401"/>
    </location>
    <ligand>
        <name>ATP</name>
        <dbReference type="ChEBI" id="CHEBI:30616"/>
    </ligand>
</feature>
<evidence type="ECO:0000259" key="17">
    <source>
        <dbReference type="Pfam" id="PF16209"/>
    </source>
</evidence>
<feature type="binding site" evidence="14">
    <location>
        <position position="402"/>
    </location>
    <ligand>
        <name>Mg(2+)</name>
        <dbReference type="ChEBI" id="CHEBI:18420"/>
    </ligand>
</feature>
<dbReference type="Gene3D" id="3.40.1110.10">
    <property type="entry name" value="Calcium-transporting ATPase, cytoplasmic domain N"/>
    <property type="match status" value="1"/>
</dbReference>
<evidence type="ECO:0000256" key="1">
    <source>
        <dbReference type="ARBA" id="ARBA00004141"/>
    </source>
</evidence>
<feature type="binding site" evidence="13">
    <location>
        <position position="708"/>
    </location>
    <ligand>
        <name>ATP</name>
        <dbReference type="ChEBI" id="CHEBI:30616"/>
    </ligand>
</feature>
<keyword evidence="4 14" id="KW-0479">Metal-binding</keyword>
<dbReference type="Gene3D" id="2.70.150.10">
    <property type="entry name" value="Calcium-transporting ATPase, cytoplasmic transduction domain A"/>
    <property type="match status" value="1"/>
</dbReference>
<evidence type="ECO:0000256" key="10">
    <source>
        <dbReference type="ARBA" id="ARBA00023136"/>
    </source>
</evidence>
<dbReference type="SUPFAM" id="SSF81665">
    <property type="entry name" value="Calcium ATPase, transmembrane domain M"/>
    <property type="match status" value="1"/>
</dbReference>
<proteinExistence type="inferred from homology"/>
<feature type="binding site" evidence="14">
    <location>
        <position position="848"/>
    </location>
    <ligand>
        <name>Mg(2+)</name>
        <dbReference type="ChEBI" id="CHEBI:18420"/>
    </ligand>
</feature>
<dbReference type="InterPro" id="IPR006539">
    <property type="entry name" value="P-type_ATPase_IV"/>
</dbReference>
<evidence type="ECO:0000256" key="4">
    <source>
        <dbReference type="ARBA" id="ARBA00022723"/>
    </source>
</evidence>
<evidence type="ECO:0000313" key="19">
    <source>
        <dbReference type="EMBL" id="KAK9845741.1"/>
    </source>
</evidence>
<evidence type="ECO:0000256" key="16">
    <source>
        <dbReference type="SAM" id="MobiDB-lite"/>
    </source>
</evidence>
<evidence type="ECO:0000256" key="13">
    <source>
        <dbReference type="PIRSR" id="PIRSR606539-2"/>
    </source>
</evidence>
<feature type="binding site" evidence="13">
    <location>
        <position position="527"/>
    </location>
    <ligand>
        <name>ATP</name>
        <dbReference type="ChEBI" id="CHEBI:30616"/>
    </ligand>
</feature>
<evidence type="ECO:0000256" key="11">
    <source>
        <dbReference type="ARBA" id="ARBA00034036"/>
    </source>
</evidence>
<dbReference type="NCBIfam" id="TIGR01494">
    <property type="entry name" value="ATPase_P-type"/>
    <property type="match status" value="1"/>
</dbReference>
<dbReference type="Pfam" id="PF16212">
    <property type="entry name" value="PhoLip_ATPase_C"/>
    <property type="match status" value="1"/>
</dbReference>
<feature type="binding site" evidence="13">
    <location>
        <position position="591"/>
    </location>
    <ligand>
        <name>ATP</name>
        <dbReference type="ChEBI" id="CHEBI:30616"/>
    </ligand>
</feature>
<feature type="transmembrane region" description="Helical" evidence="15">
    <location>
        <begin position="1096"/>
        <end position="1116"/>
    </location>
</feature>
<dbReference type="InterPro" id="IPR008250">
    <property type="entry name" value="ATPase_P-typ_transduc_dom_A_sf"/>
</dbReference>
<dbReference type="InterPro" id="IPR032631">
    <property type="entry name" value="P-type_ATPase_N"/>
</dbReference>
<dbReference type="GO" id="GO:0016887">
    <property type="term" value="F:ATP hydrolysis activity"/>
    <property type="evidence" value="ECO:0007669"/>
    <property type="project" value="InterPro"/>
</dbReference>
<dbReference type="CDD" id="cd02073">
    <property type="entry name" value="P-type_ATPase_APLT_Dnf-like"/>
    <property type="match status" value="1"/>
</dbReference>
<feature type="domain" description="P-type ATPase C-terminal" evidence="18">
    <location>
        <begin position="874"/>
        <end position="1125"/>
    </location>
</feature>
<evidence type="ECO:0000256" key="3">
    <source>
        <dbReference type="ARBA" id="ARBA00022692"/>
    </source>
</evidence>
<feature type="binding site" evidence="13">
    <location>
        <position position="568"/>
    </location>
    <ligand>
        <name>ATP</name>
        <dbReference type="ChEBI" id="CHEBI:30616"/>
    </ligand>
</feature>
<accession>A0AAW1SJ90</accession>
<comment type="catalytic activity">
    <reaction evidence="11 15">
        <text>ATP + H2O + phospholipidSide 1 = ADP + phosphate + phospholipidSide 2.</text>
        <dbReference type="EC" id="7.6.2.1"/>
    </reaction>
</comment>
<dbReference type="Proteomes" id="UP001445335">
    <property type="component" value="Unassembled WGS sequence"/>
</dbReference>
<organism evidence="19 20">
    <name type="scientific">Elliptochloris bilobata</name>
    <dbReference type="NCBI Taxonomy" id="381761"/>
    <lineage>
        <taxon>Eukaryota</taxon>
        <taxon>Viridiplantae</taxon>
        <taxon>Chlorophyta</taxon>
        <taxon>core chlorophytes</taxon>
        <taxon>Trebouxiophyceae</taxon>
        <taxon>Trebouxiophyceae incertae sedis</taxon>
        <taxon>Elliptochloris clade</taxon>
        <taxon>Elliptochloris</taxon>
    </lineage>
</organism>
<dbReference type="InterPro" id="IPR036412">
    <property type="entry name" value="HAD-like_sf"/>
</dbReference>
<dbReference type="PRINTS" id="PR00119">
    <property type="entry name" value="CATATPASE"/>
</dbReference>
<dbReference type="GO" id="GO:0045332">
    <property type="term" value="P:phospholipid translocation"/>
    <property type="evidence" value="ECO:0007669"/>
    <property type="project" value="TreeGrafter"/>
</dbReference>
<keyword evidence="20" id="KW-1185">Reference proteome</keyword>
<feature type="binding site" evidence="14">
    <location>
        <position position="400"/>
    </location>
    <ligand>
        <name>Mg(2+)</name>
        <dbReference type="ChEBI" id="CHEBI:18420"/>
    </ligand>
</feature>
<keyword evidence="8 15" id="KW-1278">Translocase</keyword>
<dbReference type="InterPro" id="IPR044492">
    <property type="entry name" value="P_typ_ATPase_HD_dom"/>
</dbReference>
<evidence type="ECO:0000256" key="5">
    <source>
        <dbReference type="ARBA" id="ARBA00022741"/>
    </source>
</evidence>
<dbReference type="InterPro" id="IPR001757">
    <property type="entry name" value="P_typ_ATPase"/>
</dbReference>
<dbReference type="SUPFAM" id="SSF56784">
    <property type="entry name" value="HAD-like"/>
    <property type="match status" value="1"/>
</dbReference>
<dbReference type="GO" id="GO:0005524">
    <property type="term" value="F:ATP binding"/>
    <property type="evidence" value="ECO:0007669"/>
    <property type="project" value="UniProtKB-UniRule"/>
</dbReference>
<dbReference type="SUPFAM" id="SSF81660">
    <property type="entry name" value="Metal cation-transporting ATPase, ATP-binding domain N"/>
    <property type="match status" value="1"/>
</dbReference>
<comment type="cofactor">
    <cofactor evidence="14">
        <name>Mg(2+)</name>
        <dbReference type="ChEBI" id="CHEBI:18420"/>
    </cofactor>
</comment>
<dbReference type="InterPro" id="IPR023298">
    <property type="entry name" value="ATPase_P-typ_TM_dom_sf"/>
</dbReference>
<dbReference type="SFLD" id="SFLDG00002">
    <property type="entry name" value="C1.7:_P-type_atpase_like"/>
    <property type="match status" value="1"/>
</dbReference>
<dbReference type="PANTHER" id="PTHR24092:SF150">
    <property type="entry name" value="PHOSPHOLIPID-TRANSPORTING ATPASE"/>
    <property type="match status" value="1"/>
</dbReference>
<dbReference type="InterPro" id="IPR023214">
    <property type="entry name" value="HAD_sf"/>
</dbReference>
<comment type="subcellular location">
    <subcellularLocation>
        <location evidence="1 15">Membrane</location>
        <topology evidence="1 15">Multi-pass membrane protein</topology>
    </subcellularLocation>
</comment>
<evidence type="ECO:0000256" key="12">
    <source>
        <dbReference type="PIRSR" id="PIRSR606539-1"/>
    </source>
</evidence>
<evidence type="ECO:0000256" key="15">
    <source>
        <dbReference type="RuleBase" id="RU362033"/>
    </source>
</evidence>
<feature type="transmembrane region" description="Helical" evidence="15">
    <location>
        <begin position="938"/>
        <end position="958"/>
    </location>
</feature>
<feature type="binding site" evidence="13">
    <location>
        <position position="709"/>
    </location>
    <ligand>
        <name>ATP</name>
        <dbReference type="ChEBI" id="CHEBI:30616"/>
    </ligand>
</feature>
<dbReference type="SFLD" id="SFLDS00003">
    <property type="entry name" value="Haloacid_Dehalogenase"/>
    <property type="match status" value="1"/>
</dbReference>
<feature type="binding site" evidence="13">
    <location>
        <position position="628"/>
    </location>
    <ligand>
        <name>ATP</name>
        <dbReference type="ChEBI" id="CHEBI:30616"/>
    </ligand>
</feature>
<comment type="caution">
    <text evidence="19">The sequence shown here is derived from an EMBL/GenBank/DDBJ whole genome shotgun (WGS) entry which is preliminary data.</text>
</comment>
<protein>
    <recommendedName>
        <fullName evidence="15">Phospholipid-transporting ATPase</fullName>
        <ecNumber evidence="15">7.6.2.1</ecNumber>
    </recommendedName>
</protein>
<evidence type="ECO:0000256" key="9">
    <source>
        <dbReference type="ARBA" id="ARBA00022989"/>
    </source>
</evidence>
<comment type="similarity">
    <text evidence="2 15">Belongs to the cation transport ATPase (P-type) (TC 3.A.3) family. Type IV subfamily.</text>
</comment>
<feature type="transmembrane region" description="Helical" evidence="15">
    <location>
        <begin position="331"/>
        <end position="353"/>
    </location>
</feature>
<feature type="binding site" evidence="13">
    <location>
        <position position="852"/>
    </location>
    <ligand>
        <name>ATP</name>
        <dbReference type="ChEBI" id="CHEBI:30616"/>
    </ligand>
</feature>
<dbReference type="GO" id="GO:0000287">
    <property type="term" value="F:magnesium ion binding"/>
    <property type="evidence" value="ECO:0007669"/>
    <property type="project" value="UniProtKB-UniRule"/>
</dbReference>
<dbReference type="PROSITE" id="PS00154">
    <property type="entry name" value="ATPASE_E1_E2"/>
    <property type="match status" value="1"/>
</dbReference>
<feature type="domain" description="P-type ATPase N-terminal" evidence="17">
    <location>
        <begin position="17"/>
        <end position="77"/>
    </location>
</feature>
<feature type="binding site" evidence="13">
    <location>
        <position position="710"/>
    </location>
    <ligand>
        <name>ATP</name>
        <dbReference type="ChEBI" id="CHEBI:30616"/>
    </ligand>
</feature>
<evidence type="ECO:0000256" key="7">
    <source>
        <dbReference type="ARBA" id="ARBA00022842"/>
    </source>
</evidence>
<dbReference type="GO" id="GO:0005886">
    <property type="term" value="C:plasma membrane"/>
    <property type="evidence" value="ECO:0007669"/>
    <property type="project" value="TreeGrafter"/>
</dbReference>
<dbReference type="NCBIfam" id="TIGR01652">
    <property type="entry name" value="ATPase-Plipid"/>
    <property type="match status" value="1"/>
</dbReference>
<name>A0AAW1SJ90_9CHLO</name>
<feature type="binding site" evidence="13">
    <location>
        <position position="829"/>
    </location>
    <ligand>
        <name>ATP</name>
        <dbReference type="ChEBI" id="CHEBI:30616"/>
    </ligand>
</feature>
<dbReference type="InterPro" id="IPR032630">
    <property type="entry name" value="P_typ_ATPase_c"/>
</dbReference>
<dbReference type="Gene3D" id="3.40.50.1000">
    <property type="entry name" value="HAD superfamily/HAD-like"/>
    <property type="match status" value="1"/>
</dbReference>
<feature type="transmembrane region" description="Helical" evidence="15">
    <location>
        <begin position="1054"/>
        <end position="1076"/>
    </location>
</feature>
<dbReference type="Pfam" id="PF13246">
    <property type="entry name" value="Cation_ATPase"/>
    <property type="match status" value="1"/>
</dbReference>
<dbReference type="FunFam" id="3.40.50.1000:FF:000014">
    <property type="entry name" value="Phospholipid-transporting ATPase"/>
    <property type="match status" value="1"/>
</dbReference>
<feature type="transmembrane region" description="Helical" evidence="15">
    <location>
        <begin position="278"/>
        <end position="301"/>
    </location>
</feature>
<dbReference type="InterPro" id="IPR018303">
    <property type="entry name" value="ATPase_P-typ_P_site"/>
</dbReference>
<feature type="active site" description="4-aspartylphosphate intermediate" evidence="12">
    <location>
        <position position="400"/>
    </location>
</feature>
<dbReference type="EMBL" id="JALJOU010000002">
    <property type="protein sequence ID" value="KAK9845741.1"/>
    <property type="molecule type" value="Genomic_DNA"/>
</dbReference>
<feature type="compositionally biased region" description="Low complexity" evidence="16">
    <location>
        <begin position="1222"/>
        <end position="1237"/>
    </location>
</feature>
<dbReference type="GO" id="GO:0140326">
    <property type="term" value="F:ATPase-coupled intramembrane lipid transporter activity"/>
    <property type="evidence" value="ECO:0007669"/>
    <property type="project" value="UniProtKB-EC"/>
</dbReference>
<feature type="region of interest" description="Disordered" evidence="16">
    <location>
        <begin position="1222"/>
        <end position="1246"/>
    </location>
</feature>
<reference evidence="19 20" key="1">
    <citation type="journal article" date="2024" name="Nat. Commun.">
        <title>Phylogenomics reveals the evolutionary origins of lichenization in chlorophyte algae.</title>
        <authorList>
            <person name="Puginier C."/>
            <person name="Libourel C."/>
            <person name="Otte J."/>
            <person name="Skaloud P."/>
            <person name="Haon M."/>
            <person name="Grisel S."/>
            <person name="Petersen M."/>
            <person name="Berrin J.G."/>
            <person name="Delaux P.M."/>
            <person name="Dal Grande F."/>
            <person name="Keller J."/>
        </authorList>
    </citation>
    <scope>NUCLEOTIDE SEQUENCE [LARGE SCALE GENOMIC DNA]</scope>
    <source>
        <strain evidence="19 20">SAG 245.80</strain>
    </source>
</reference>
<dbReference type="AlphaFoldDB" id="A0AAW1SJ90"/>
<feature type="transmembrane region" description="Helical" evidence="15">
    <location>
        <begin position="906"/>
        <end position="926"/>
    </location>
</feature>
<keyword evidence="3 15" id="KW-0812">Transmembrane</keyword>
<keyword evidence="7 14" id="KW-0460">Magnesium</keyword>
<feature type="transmembrane region" description="Helical" evidence="15">
    <location>
        <begin position="988"/>
        <end position="1011"/>
    </location>
</feature>
<keyword evidence="6 13" id="KW-0067">ATP-binding</keyword>